<dbReference type="AlphaFoldDB" id="A0AAN9VVB8"/>
<dbReference type="PROSITE" id="PS00233">
    <property type="entry name" value="CHIT_BIND_RR_1"/>
    <property type="match status" value="1"/>
</dbReference>
<evidence type="ECO:0000256" key="5">
    <source>
        <dbReference type="SAM" id="SignalP"/>
    </source>
</evidence>
<proteinExistence type="predicted"/>
<name>A0AAN9VVB8_9ORTH</name>
<keyword evidence="1 3" id="KW-0193">Cuticle</keyword>
<evidence type="ECO:0000256" key="4">
    <source>
        <dbReference type="SAM" id="MobiDB-lite"/>
    </source>
</evidence>
<dbReference type="InterPro" id="IPR050468">
    <property type="entry name" value="Cuticle_Struct_Prot"/>
</dbReference>
<dbReference type="GO" id="GO:0008010">
    <property type="term" value="F:structural constituent of chitin-based larval cuticle"/>
    <property type="evidence" value="ECO:0007669"/>
    <property type="project" value="TreeGrafter"/>
</dbReference>
<keyword evidence="2" id="KW-0873">Pyrrolidone carboxylic acid</keyword>
<dbReference type="InterPro" id="IPR000618">
    <property type="entry name" value="Insect_cuticle"/>
</dbReference>
<evidence type="ECO:0000256" key="2">
    <source>
        <dbReference type="ARBA" id="ARBA00023283"/>
    </source>
</evidence>
<dbReference type="EMBL" id="JAZDUA010000121">
    <property type="protein sequence ID" value="KAK7867377.1"/>
    <property type="molecule type" value="Genomic_DNA"/>
</dbReference>
<dbReference type="PROSITE" id="PS51155">
    <property type="entry name" value="CHIT_BIND_RR_2"/>
    <property type="match status" value="1"/>
</dbReference>
<dbReference type="PANTHER" id="PTHR10380">
    <property type="entry name" value="CUTICLE PROTEIN"/>
    <property type="match status" value="1"/>
</dbReference>
<sequence>MKLLVCLCSLVAVALGFPQYNQNQYRNQYSNPNAQIPILAYRNDVNYDGSYAYSYQTGNGIQAEEQGYLKNAGAGPEREAQTAQGSFSYTAPDGTPISVRYVADEGGFRAEGAHLPTPPPIPEAIARSLALQQQQQPFGQQPYNRRY</sequence>
<dbReference type="Pfam" id="PF00379">
    <property type="entry name" value="Chitin_bind_4"/>
    <property type="match status" value="1"/>
</dbReference>
<dbReference type="PRINTS" id="PR00947">
    <property type="entry name" value="CUTICLE"/>
</dbReference>
<feature type="region of interest" description="Disordered" evidence="4">
    <location>
        <begin position="72"/>
        <end position="91"/>
    </location>
</feature>
<keyword evidence="5" id="KW-0732">Signal</keyword>
<protein>
    <recommendedName>
        <fullName evidence="8">Cuticular protein</fullName>
    </recommendedName>
</protein>
<feature type="chain" id="PRO_5042889603" description="Cuticular protein" evidence="5">
    <location>
        <begin position="17"/>
        <end position="147"/>
    </location>
</feature>
<evidence type="ECO:0000256" key="1">
    <source>
        <dbReference type="ARBA" id="ARBA00022460"/>
    </source>
</evidence>
<dbReference type="Proteomes" id="UP001378592">
    <property type="component" value="Unassembled WGS sequence"/>
</dbReference>
<evidence type="ECO:0000256" key="3">
    <source>
        <dbReference type="PROSITE-ProRule" id="PRU00497"/>
    </source>
</evidence>
<reference evidence="6 7" key="1">
    <citation type="submission" date="2024-03" db="EMBL/GenBank/DDBJ databases">
        <title>The genome assembly and annotation of the cricket Gryllus longicercus Weissman &amp; Gray.</title>
        <authorList>
            <person name="Szrajer S."/>
            <person name="Gray D."/>
            <person name="Ylla G."/>
        </authorList>
    </citation>
    <scope>NUCLEOTIDE SEQUENCE [LARGE SCALE GENOMIC DNA]</scope>
    <source>
        <strain evidence="6">DAG 2021-001</strain>
        <tissue evidence="6">Whole body minus gut</tissue>
    </source>
</reference>
<feature type="signal peptide" evidence="5">
    <location>
        <begin position="1"/>
        <end position="16"/>
    </location>
</feature>
<dbReference type="GO" id="GO:0062129">
    <property type="term" value="C:chitin-based extracellular matrix"/>
    <property type="evidence" value="ECO:0007669"/>
    <property type="project" value="TreeGrafter"/>
</dbReference>
<dbReference type="InterPro" id="IPR031311">
    <property type="entry name" value="CHIT_BIND_RR_consensus"/>
</dbReference>
<keyword evidence="7" id="KW-1185">Reference proteome</keyword>
<gene>
    <name evidence="6" type="ORF">R5R35_008922</name>
</gene>
<dbReference type="PANTHER" id="PTHR10380:SF230">
    <property type="entry name" value="CUTICULAR PROTEIN 47EE"/>
    <property type="match status" value="1"/>
</dbReference>
<evidence type="ECO:0008006" key="8">
    <source>
        <dbReference type="Google" id="ProtNLM"/>
    </source>
</evidence>
<accession>A0AAN9VVB8</accession>
<evidence type="ECO:0000313" key="7">
    <source>
        <dbReference type="Proteomes" id="UP001378592"/>
    </source>
</evidence>
<comment type="caution">
    <text evidence="6">The sequence shown here is derived from an EMBL/GenBank/DDBJ whole genome shotgun (WGS) entry which is preliminary data.</text>
</comment>
<organism evidence="6 7">
    <name type="scientific">Gryllus longicercus</name>
    <dbReference type="NCBI Taxonomy" id="2509291"/>
    <lineage>
        <taxon>Eukaryota</taxon>
        <taxon>Metazoa</taxon>
        <taxon>Ecdysozoa</taxon>
        <taxon>Arthropoda</taxon>
        <taxon>Hexapoda</taxon>
        <taxon>Insecta</taxon>
        <taxon>Pterygota</taxon>
        <taxon>Neoptera</taxon>
        <taxon>Polyneoptera</taxon>
        <taxon>Orthoptera</taxon>
        <taxon>Ensifera</taxon>
        <taxon>Gryllidea</taxon>
        <taxon>Grylloidea</taxon>
        <taxon>Gryllidae</taxon>
        <taxon>Gryllinae</taxon>
        <taxon>Gryllus</taxon>
    </lineage>
</organism>
<evidence type="ECO:0000313" key="6">
    <source>
        <dbReference type="EMBL" id="KAK7867377.1"/>
    </source>
</evidence>